<proteinExistence type="predicted"/>
<protein>
    <submittedName>
        <fullName evidence="1">Uncharacterized protein</fullName>
    </submittedName>
</protein>
<dbReference type="GO" id="GO:0006635">
    <property type="term" value="P:fatty acid beta-oxidation"/>
    <property type="evidence" value="ECO:0007669"/>
    <property type="project" value="TreeGrafter"/>
</dbReference>
<dbReference type="Pfam" id="PF00378">
    <property type="entry name" value="ECH_1"/>
    <property type="match status" value="1"/>
</dbReference>
<dbReference type="PANTHER" id="PTHR11941">
    <property type="entry name" value="ENOYL-COA HYDRATASE-RELATED"/>
    <property type="match status" value="1"/>
</dbReference>
<reference evidence="1" key="1">
    <citation type="journal article" date="2023" name="G3 (Bethesda)">
        <title>Whole genome assemblies of Zophobas morio and Tenebrio molitor.</title>
        <authorList>
            <person name="Kaur S."/>
            <person name="Stinson S.A."/>
            <person name="diCenzo G.C."/>
        </authorList>
    </citation>
    <scope>NUCLEOTIDE SEQUENCE</scope>
    <source>
        <strain evidence="1">QUZm001</strain>
    </source>
</reference>
<evidence type="ECO:0000313" key="2">
    <source>
        <dbReference type="Proteomes" id="UP001168821"/>
    </source>
</evidence>
<organism evidence="1 2">
    <name type="scientific">Zophobas morio</name>
    <dbReference type="NCBI Taxonomy" id="2755281"/>
    <lineage>
        <taxon>Eukaryota</taxon>
        <taxon>Metazoa</taxon>
        <taxon>Ecdysozoa</taxon>
        <taxon>Arthropoda</taxon>
        <taxon>Hexapoda</taxon>
        <taxon>Insecta</taxon>
        <taxon>Pterygota</taxon>
        <taxon>Neoptera</taxon>
        <taxon>Endopterygota</taxon>
        <taxon>Coleoptera</taxon>
        <taxon>Polyphaga</taxon>
        <taxon>Cucujiformia</taxon>
        <taxon>Tenebrionidae</taxon>
        <taxon>Zophobas</taxon>
    </lineage>
</organism>
<dbReference type="InterPro" id="IPR029045">
    <property type="entry name" value="ClpP/crotonase-like_dom_sf"/>
</dbReference>
<name>A0AA38MNH0_9CUCU</name>
<dbReference type="Proteomes" id="UP001168821">
    <property type="component" value="Unassembled WGS sequence"/>
</dbReference>
<dbReference type="EMBL" id="JALNTZ010000002">
    <property type="protein sequence ID" value="KAJ3663021.1"/>
    <property type="molecule type" value="Genomic_DNA"/>
</dbReference>
<dbReference type="Gene3D" id="3.90.226.10">
    <property type="entry name" value="2-enoyl-CoA Hydratase, Chain A, domain 1"/>
    <property type="match status" value="1"/>
</dbReference>
<comment type="caution">
    <text evidence="1">The sequence shown here is derived from an EMBL/GenBank/DDBJ whole genome shotgun (WGS) entry which is preliminary data.</text>
</comment>
<dbReference type="GO" id="GO:0005739">
    <property type="term" value="C:mitochondrion"/>
    <property type="evidence" value="ECO:0007669"/>
    <property type="project" value="TreeGrafter"/>
</dbReference>
<dbReference type="PANTHER" id="PTHR11941:SF45">
    <property type="entry name" value="ENOYL-COA DELTA ISOMERASE 1, MITOCHONDRIAL"/>
    <property type="match status" value="1"/>
</dbReference>
<dbReference type="SUPFAM" id="SSF52096">
    <property type="entry name" value="ClpP/crotonase"/>
    <property type="match status" value="1"/>
</dbReference>
<dbReference type="AlphaFoldDB" id="A0AA38MNH0"/>
<keyword evidence="2" id="KW-1185">Reference proteome</keyword>
<accession>A0AA38MNH0</accession>
<evidence type="ECO:0000313" key="1">
    <source>
        <dbReference type="EMBL" id="KAJ3663021.1"/>
    </source>
</evidence>
<dbReference type="InterPro" id="IPR001753">
    <property type="entry name" value="Enoyl-CoA_hydra/iso"/>
</dbReference>
<gene>
    <name evidence="1" type="ORF">Zmor_007332</name>
</gene>
<sequence>MLNKFTIGLNETQVGLTPPTWLIDAMKNTIGGKQTEFALTAGTLFETEEALKIGLVDEVAQSKHEAIEKAEKFLNKFKRIPPHARSITKAKLRGANIQALVRNKDKEVKGYVDFITDPQFQDTVGKYIELKCCDGPVHRKCSSCQVREAPGLPATTQRYKPFRTKFPRAKLLKGRVGEGGDSFQRSSIPLTNQRTVDAVASASPCECLRVLLDFRP</sequence>
<dbReference type="Gene3D" id="6.10.250.170">
    <property type="match status" value="1"/>
</dbReference>